<feature type="transmembrane region" description="Helical" evidence="5">
    <location>
        <begin position="12"/>
        <end position="30"/>
    </location>
</feature>
<feature type="transmembrane region" description="Helical" evidence="5">
    <location>
        <begin position="405"/>
        <end position="422"/>
    </location>
</feature>
<dbReference type="EMBL" id="MOXJ01000042">
    <property type="protein sequence ID" value="PDO09392.1"/>
    <property type="molecule type" value="Genomic_DNA"/>
</dbReference>
<accession>A0A2A6DXH0</accession>
<dbReference type="InterPro" id="IPR011990">
    <property type="entry name" value="TPR-like_helical_dom_sf"/>
</dbReference>
<feature type="domain" description="O-antigen ligase-related" evidence="6">
    <location>
        <begin position="302"/>
        <end position="414"/>
    </location>
</feature>
<reference evidence="7 8" key="1">
    <citation type="submission" date="2016-12" db="EMBL/GenBank/DDBJ databases">
        <title>Candidatus Reconcilibacillus cellulovorans genome.</title>
        <authorList>
            <person name="Kolinko S."/>
            <person name="Wu Y.-W."/>
            <person name="Tachea F."/>
            <person name="Denzel E."/>
            <person name="Hiras J."/>
            <person name="Baecker N."/>
            <person name="Chan L.J."/>
            <person name="Eichorst S.A."/>
            <person name="Frey D."/>
            <person name="Adams P.D."/>
            <person name="Pray T."/>
            <person name="Tanjore D."/>
            <person name="Petzold C.J."/>
            <person name="Gladden J.M."/>
            <person name="Simmons B.A."/>
            <person name="Singer S.W."/>
        </authorList>
    </citation>
    <scope>NUCLEOTIDE SEQUENCE [LARGE SCALE GENOMIC DNA]</scope>
    <source>
        <strain evidence="7">JTherm</strain>
    </source>
</reference>
<organism evidence="7 8">
    <name type="scientific">Candidatus Reconcilbacillus cellulovorans</name>
    <dbReference type="NCBI Taxonomy" id="1906605"/>
    <lineage>
        <taxon>Bacteria</taxon>
        <taxon>Bacillati</taxon>
        <taxon>Bacillota</taxon>
        <taxon>Bacilli</taxon>
        <taxon>Bacillales</taxon>
        <taxon>Paenibacillaceae</taxon>
        <taxon>Candidatus Reconcilbacillus</taxon>
    </lineage>
</organism>
<dbReference type="Proteomes" id="UP000243688">
    <property type="component" value="Unassembled WGS sequence"/>
</dbReference>
<dbReference type="Pfam" id="PF04932">
    <property type="entry name" value="Wzy_C"/>
    <property type="match status" value="1"/>
</dbReference>
<feature type="transmembrane region" description="Helical" evidence="5">
    <location>
        <begin position="37"/>
        <end position="56"/>
    </location>
</feature>
<feature type="transmembrane region" description="Helical" evidence="5">
    <location>
        <begin position="95"/>
        <end position="117"/>
    </location>
</feature>
<evidence type="ECO:0000313" key="8">
    <source>
        <dbReference type="Proteomes" id="UP000243688"/>
    </source>
</evidence>
<gene>
    <name evidence="7" type="ORF">BLM47_12855</name>
</gene>
<feature type="transmembrane region" description="Helical" evidence="5">
    <location>
        <begin position="463"/>
        <end position="482"/>
    </location>
</feature>
<evidence type="ECO:0000256" key="2">
    <source>
        <dbReference type="ARBA" id="ARBA00022692"/>
    </source>
</evidence>
<feature type="transmembrane region" description="Helical" evidence="5">
    <location>
        <begin position="186"/>
        <end position="204"/>
    </location>
</feature>
<protein>
    <recommendedName>
        <fullName evidence="6">O-antigen ligase-related domain-containing protein</fullName>
    </recommendedName>
</protein>
<dbReference type="AlphaFoldDB" id="A0A2A6DXH0"/>
<dbReference type="Gene3D" id="1.25.40.10">
    <property type="entry name" value="Tetratricopeptide repeat domain"/>
    <property type="match status" value="1"/>
</dbReference>
<keyword evidence="3 5" id="KW-1133">Transmembrane helix</keyword>
<feature type="transmembrane region" description="Helical" evidence="5">
    <location>
        <begin position="528"/>
        <end position="549"/>
    </location>
</feature>
<feature type="transmembrane region" description="Helical" evidence="5">
    <location>
        <begin position="265"/>
        <end position="284"/>
    </location>
</feature>
<feature type="transmembrane region" description="Helical" evidence="5">
    <location>
        <begin position="305"/>
        <end position="323"/>
    </location>
</feature>
<evidence type="ECO:0000256" key="4">
    <source>
        <dbReference type="ARBA" id="ARBA00023136"/>
    </source>
</evidence>
<evidence type="ECO:0000256" key="3">
    <source>
        <dbReference type="ARBA" id="ARBA00022989"/>
    </source>
</evidence>
<proteinExistence type="predicted"/>
<dbReference type="GO" id="GO:0016020">
    <property type="term" value="C:membrane"/>
    <property type="evidence" value="ECO:0007669"/>
    <property type="project" value="UniProtKB-SubCell"/>
</dbReference>
<evidence type="ECO:0000256" key="1">
    <source>
        <dbReference type="ARBA" id="ARBA00004141"/>
    </source>
</evidence>
<feature type="transmembrane region" description="Helical" evidence="5">
    <location>
        <begin position="488"/>
        <end position="507"/>
    </location>
</feature>
<sequence length="807" mass="89897">MNQFERPIYYSFLLSAVLLGFIAAVLYYTWKPDKMRGVFSIFIWVLPLSYAVSWTVAASPHVAKNAVFIQLIYVAFFLAALYLPKESDVRRLTWAMLGAGYVVVWYGFANLFGNAYYRDAVMVDGAGLRLTSVFQYANAYAAYLIALFLAGMVVLLSSRSRWAIAVQALMIVPVLTSFLLTLSRGGLVVFPVAALVVLPFFRFVQQAAFLAYTALGAVGAVLISAKMTDRALEMLKRITDSLSGGPEPKPSFLYPITDPLSWPKWLLLIGCSAAVGAVVTFCQVRVIPALEERAKGWNARGWVRFALPAAAVVVGTVGLWALLKASAMAGWLPEQLRTRLENINFRQHSVLERGTFYEDSFKLFLDYPIIGKGGGAWAVMYEQYQNNPYTSRQAHSFYLQYLNETGLVGLLALLALMGWIYVRFVRAYAAWASAQSGASTAESRGRLTGGHKADGLAAEGRNLSTELAFFAFSTALLIHSAIDFEMSYVYLAALVFLCLGCLARVDGDRPAPFAARIGEVFRTRAARAVFPTAVLAVAAVFFVMSGIFLTANGKFGQAIQAALAGKPYNEVVVPLDEALRLQPRHPEYLQQKLSFVLQVYQQSGDPKYLDEAEKLLDALKRHEPYVRSIVDYDYEINRLRGRPEQSIPTLEDALVKYPWNIHVYELAAGLYAELGERARLAARRDEAERYYARIEDLVERVKEKERYLATLPKEQLPGRPFGMTPTLAASLGYAYFGRGMYAETEALLKPYLNTALDEPADRAAARLYLAALRKQGRDDEALYQALIKKDPNERDRIQSFLSSLSRP</sequence>
<evidence type="ECO:0000256" key="5">
    <source>
        <dbReference type="SAM" id="Phobius"/>
    </source>
</evidence>
<name>A0A2A6DXH0_9BACL</name>
<feature type="transmembrane region" description="Helical" evidence="5">
    <location>
        <begin position="137"/>
        <end position="155"/>
    </location>
</feature>
<evidence type="ECO:0000259" key="6">
    <source>
        <dbReference type="Pfam" id="PF04932"/>
    </source>
</evidence>
<keyword evidence="4 5" id="KW-0472">Membrane</keyword>
<dbReference type="PANTHER" id="PTHR37422">
    <property type="entry name" value="TEICHURONIC ACID BIOSYNTHESIS PROTEIN TUAE"/>
    <property type="match status" value="1"/>
</dbReference>
<dbReference type="InterPro" id="IPR007016">
    <property type="entry name" value="O-antigen_ligase-rel_domated"/>
</dbReference>
<feature type="transmembrane region" description="Helical" evidence="5">
    <location>
        <begin position="209"/>
        <end position="227"/>
    </location>
</feature>
<comment type="caution">
    <text evidence="7">The sequence shown here is derived from an EMBL/GenBank/DDBJ whole genome shotgun (WGS) entry which is preliminary data.</text>
</comment>
<keyword evidence="2 5" id="KW-0812">Transmembrane</keyword>
<evidence type="ECO:0000313" key="7">
    <source>
        <dbReference type="EMBL" id="PDO09392.1"/>
    </source>
</evidence>
<feature type="transmembrane region" description="Helical" evidence="5">
    <location>
        <begin position="62"/>
        <end position="83"/>
    </location>
</feature>
<dbReference type="InterPro" id="IPR051533">
    <property type="entry name" value="WaaL-like"/>
</dbReference>
<dbReference type="PANTHER" id="PTHR37422:SF13">
    <property type="entry name" value="LIPOPOLYSACCHARIDE BIOSYNTHESIS PROTEIN PA4999-RELATED"/>
    <property type="match status" value="1"/>
</dbReference>
<comment type="subcellular location">
    <subcellularLocation>
        <location evidence="1">Membrane</location>
        <topology evidence="1">Multi-pass membrane protein</topology>
    </subcellularLocation>
</comment>